<keyword evidence="3" id="KW-1185">Reference proteome</keyword>
<gene>
    <name evidence="2" type="ORF">PR048_027155</name>
</gene>
<dbReference type="EMBL" id="JARBHB010000012">
    <property type="protein sequence ID" value="KAJ8870854.1"/>
    <property type="molecule type" value="Genomic_DNA"/>
</dbReference>
<evidence type="ECO:0000313" key="3">
    <source>
        <dbReference type="Proteomes" id="UP001159363"/>
    </source>
</evidence>
<evidence type="ECO:0000313" key="2">
    <source>
        <dbReference type="EMBL" id="KAJ8870854.1"/>
    </source>
</evidence>
<dbReference type="Proteomes" id="UP001159363">
    <property type="component" value="Chromosome 11"/>
</dbReference>
<organism evidence="2 3">
    <name type="scientific">Dryococelus australis</name>
    <dbReference type="NCBI Taxonomy" id="614101"/>
    <lineage>
        <taxon>Eukaryota</taxon>
        <taxon>Metazoa</taxon>
        <taxon>Ecdysozoa</taxon>
        <taxon>Arthropoda</taxon>
        <taxon>Hexapoda</taxon>
        <taxon>Insecta</taxon>
        <taxon>Pterygota</taxon>
        <taxon>Neoptera</taxon>
        <taxon>Polyneoptera</taxon>
        <taxon>Phasmatodea</taxon>
        <taxon>Verophasmatodea</taxon>
        <taxon>Anareolatae</taxon>
        <taxon>Phasmatidae</taxon>
        <taxon>Eurycanthinae</taxon>
        <taxon>Dryococelus</taxon>
    </lineage>
</organism>
<reference evidence="2 3" key="1">
    <citation type="submission" date="2023-02" db="EMBL/GenBank/DDBJ databases">
        <title>LHISI_Scaffold_Assembly.</title>
        <authorList>
            <person name="Stuart O.P."/>
            <person name="Cleave R."/>
            <person name="Magrath M.J.L."/>
            <person name="Mikheyev A.S."/>
        </authorList>
    </citation>
    <scope>NUCLEOTIDE SEQUENCE [LARGE SCALE GENOMIC DNA]</scope>
    <source>
        <strain evidence="2">Daus_M_001</strain>
        <tissue evidence="2">Leg muscle</tissue>
    </source>
</reference>
<evidence type="ECO:0000256" key="1">
    <source>
        <dbReference type="SAM" id="MobiDB-lite"/>
    </source>
</evidence>
<proteinExistence type="predicted"/>
<feature type="compositionally biased region" description="Polar residues" evidence="1">
    <location>
        <begin position="247"/>
        <end position="258"/>
    </location>
</feature>
<feature type="region of interest" description="Disordered" evidence="1">
    <location>
        <begin position="247"/>
        <end position="267"/>
    </location>
</feature>
<protein>
    <submittedName>
        <fullName evidence="2">Uncharacterized protein</fullName>
    </submittedName>
</protein>
<name>A0ABQ9GGI9_9NEOP</name>
<comment type="caution">
    <text evidence="2">The sequence shown here is derived from an EMBL/GenBank/DDBJ whole genome shotgun (WGS) entry which is preliminary data.</text>
</comment>
<feature type="compositionally biased region" description="Basic and acidic residues" evidence="1">
    <location>
        <begin position="634"/>
        <end position="647"/>
    </location>
</feature>
<feature type="region of interest" description="Disordered" evidence="1">
    <location>
        <begin position="630"/>
        <end position="675"/>
    </location>
</feature>
<sequence>MRGSLCLHSRPQVMVSRLQRRSARDAIALPGKGLPTVRVSVQTVPILLGSHLENILDQSRQYLIPPPARKPDRSQFNVVRIWLKCSNRAGSGAAMDIDEEDGLRRRRRLSHTHTRRIINTLRLGGGKLDRVQVVSCGSLSPIRYALGHDVNTPIYNVRVAPAPGYVPPLQNRPLHRGEMEWRVCSVEIWSEGEVRRDKIHFIQVYNDVTFSIRSEFIRHTLDDSASIADLQGNKRRIPHCQMLASTGTTANEQTSELASRQGEPGSIPGRVSGFPQVGNVPDDVAGGRVFSGISRSPFPFTPIFTSITLIGSQYFAASKEMKPGTASAIIVEWNGRPFWKACMRNATSHLRLGNGSRRTAKGKPRLVNQGYGAASEHTRCLSPFAEFMIWSLAAPEAADDGWTWSAWRELHVDFNVNGPLARGSSLPGKHIEHVGWEKRTDQRYEPHTKCMPEYSSTWTGQSVHECTEAKWRTFSQTGLREGLGTCLFLIGHFVLQEVAYWPSCQPASRLPGADWRTAFRHVAGVRGLEFVVTSGCLTLYSRLLCGLVLPDWPARPRRRVLQVSPAHSVACALHVLFFIYFSPTLLTADDLVEWPNHGPSSSSRPWSGVSWAALNIGVLRADEGEASELGAAPECKELERTGVRRENPPTSGIVRHDSRARKSGSDPAFTLVEGE</sequence>
<accession>A0ABQ9GGI9</accession>